<dbReference type="Proteomes" id="UP000308600">
    <property type="component" value="Unassembled WGS sequence"/>
</dbReference>
<keyword evidence="2" id="KW-1185">Reference proteome</keyword>
<evidence type="ECO:0000313" key="1">
    <source>
        <dbReference type="EMBL" id="TFK75185.1"/>
    </source>
</evidence>
<reference evidence="1 2" key="1">
    <citation type="journal article" date="2019" name="Nat. Ecol. Evol.">
        <title>Megaphylogeny resolves global patterns of mushroom evolution.</title>
        <authorList>
            <person name="Varga T."/>
            <person name="Krizsan K."/>
            <person name="Foldi C."/>
            <person name="Dima B."/>
            <person name="Sanchez-Garcia M."/>
            <person name="Sanchez-Ramirez S."/>
            <person name="Szollosi G.J."/>
            <person name="Szarkandi J.G."/>
            <person name="Papp V."/>
            <person name="Albert L."/>
            <person name="Andreopoulos W."/>
            <person name="Angelini C."/>
            <person name="Antonin V."/>
            <person name="Barry K.W."/>
            <person name="Bougher N.L."/>
            <person name="Buchanan P."/>
            <person name="Buyck B."/>
            <person name="Bense V."/>
            <person name="Catcheside P."/>
            <person name="Chovatia M."/>
            <person name="Cooper J."/>
            <person name="Damon W."/>
            <person name="Desjardin D."/>
            <person name="Finy P."/>
            <person name="Geml J."/>
            <person name="Haridas S."/>
            <person name="Hughes K."/>
            <person name="Justo A."/>
            <person name="Karasinski D."/>
            <person name="Kautmanova I."/>
            <person name="Kiss B."/>
            <person name="Kocsube S."/>
            <person name="Kotiranta H."/>
            <person name="LaButti K.M."/>
            <person name="Lechner B.E."/>
            <person name="Liimatainen K."/>
            <person name="Lipzen A."/>
            <person name="Lukacs Z."/>
            <person name="Mihaltcheva S."/>
            <person name="Morgado L.N."/>
            <person name="Niskanen T."/>
            <person name="Noordeloos M.E."/>
            <person name="Ohm R.A."/>
            <person name="Ortiz-Santana B."/>
            <person name="Ovrebo C."/>
            <person name="Racz N."/>
            <person name="Riley R."/>
            <person name="Savchenko A."/>
            <person name="Shiryaev A."/>
            <person name="Soop K."/>
            <person name="Spirin V."/>
            <person name="Szebenyi C."/>
            <person name="Tomsovsky M."/>
            <person name="Tulloss R.E."/>
            <person name="Uehling J."/>
            <person name="Grigoriev I.V."/>
            <person name="Vagvolgyi C."/>
            <person name="Papp T."/>
            <person name="Martin F.M."/>
            <person name="Miettinen O."/>
            <person name="Hibbett D.S."/>
            <person name="Nagy L.G."/>
        </authorList>
    </citation>
    <scope>NUCLEOTIDE SEQUENCE [LARGE SCALE GENOMIC DNA]</scope>
    <source>
        <strain evidence="1 2">NL-1719</strain>
    </source>
</reference>
<evidence type="ECO:0000313" key="2">
    <source>
        <dbReference type="Proteomes" id="UP000308600"/>
    </source>
</evidence>
<proteinExistence type="predicted"/>
<gene>
    <name evidence="1" type="ORF">BDN72DRAFT_892533</name>
</gene>
<organism evidence="1 2">
    <name type="scientific">Pluteus cervinus</name>
    <dbReference type="NCBI Taxonomy" id="181527"/>
    <lineage>
        <taxon>Eukaryota</taxon>
        <taxon>Fungi</taxon>
        <taxon>Dikarya</taxon>
        <taxon>Basidiomycota</taxon>
        <taxon>Agaricomycotina</taxon>
        <taxon>Agaricomycetes</taxon>
        <taxon>Agaricomycetidae</taxon>
        <taxon>Agaricales</taxon>
        <taxon>Pluteineae</taxon>
        <taxon>Pluteaceae</taxon>
        <taxon>Pluteus</taxon>
    </lineage>
</organism>
<protein>
    <submittedName>
        <fullName evidence="1">Uncharacterized protein</fullName>
    </submittedName>
</protein>
<name>A0ACD3BBI1_9AGAR</name>
<dbReference type="EMBL" id="ML208264">
    <property type="protein sequence ID" value="TFK75185.1"/>
    <property type="molecule type" value="Genomic_DNA"/>
</dbReference>
<accession>A0ACD3BBI1</accession>
<sequence length="570" mass="61519">MQTARRAHAVSPLAIVLPHPPLPGRRSSLLSTTSGVSSPRTPRSCNSPSVSAIFFTNPKRNSTDSWNSSNPPDDLDIEWKQEDISLLSRTLDALPAHLVTPFIGPIPPNNLLDKLARGVSQAKGPADWPYSQRATRVKLLELARSRAKDDAAPRVLRIAEEPSPPMDTDDATTGVLSNDNHYSYYSTYGTPHRTSTNPANESKKPLYRQSSMDFMMGAELSLTNKENSARLSNRLHDRQASNPGFHPYSRTPRSGPRRSPSPSPPSTLSHTINPSTPSSSTLNSATSILARPSAMHRSSSSLTLSSRTSEDSYLLPAVSRAKPKPLDVNPPPLPPKDKTSLRYGTNVNVPTSKRKPIRSGDSPRLMSAFGATGEKEGNVTYPSSDEEEKLRSKSVKRLRGKHGTAITASPQSSTPESSSSSPPDGKVISTTKTRKAPRPADQDDQRRNPSTRRNVVPMNVQRNPSILGPELPTKTQSTSPKTQQTPSWRSPLPVDTPASPPPSSSPASAVAATPATATGDTHKVKTLRRVKRMPPARRISFGSIQPKNSQEDIENAADADGGLGSAFQLA</sequence>